<proteinExistence type="predicted"/>
<dbReference type="EMBL" id="SMKE01000458">
    <property type="protein sequence ID" value="TDB92627.1"/>
    <property type="molecule type" value="Genomic_DNA"/>
</dbReference>
<accession>A0ABY2DFI5</accession>
<protein>
    <submittedName>
        <fullName evidence="2">XRE family transcriptional regulator</fullName>
    </submittedName>
</protein>
<dbReference type="PROSITE" id="PS50943">
    <property type="entry name" value="HTH_CROC1"/>
    <property type="match status" value="1"/>
</dbReference>
<evidence type="ECO:0000259" key="1">
    <source>
        <dbReference type="PROSITE" id="PS50943"/>
    </source>
</evidence>
<dbReference type="CDD" id="cd00093">
    <property type="entry name" value="HTH_XRE"/>
    <property type="match status" value="1"/>
</dbReference>
<keyword evidence="3" id="KW-1185">Reference proteome</keyword>
<gene>
    <name evidence="2" type="ORF">E1091_12745</name>
</gene>
<feature type="domain" description="HTH cro/C1-type" evidence="1">
    <location>
        <begin position="10"/>
        <end position="60"/>
    </location>
</feature>
<sequence length="223" mass="24167">MAELPVGRRLAYWRNQRGMSQQAFADALGKSKVERGTRRLDKLSNLREIARTLRVDVDVLVGTDTGTEPAAAGPTTTPVGPVGGRELDVLRAALFAYDATLAPPDGAEPDPTGLRRGIGHAWLALQHADYRTLLGTLPGLLRDGHRCRAAHPDDPQACHQLAQGYQLASTVLRKLGDPGLAWLAADRAMTVCRDTDDDALTLSATVHLTRVLHTLGRHRHTVE</sequence>
<evidence type="ECO:0000313" key="2">
    <source>
        <dbReference type="EMBL" id="TDB92627.1"/>
    </source>
</evidence>
<organism evidence="2 3">
    <name type="scientific">Micromonospora fluostatini</name>
    <dbReference type="NCBI Taxonomy" id="1629071"/>
    <lineage>
        <taxon>Bacteria</taxon>
        <taxon>Bacillati</taxon>
        <taxon>Actinomycetota</taxon>
        <taxon>Actinomycetes</taxon>
        <taxon>Micromonosporales</taxon>
        <taxon>Micromonosporaceae</taxon>
        <taxon>Micromonospora</taxon>
    </lineage>
</organism>
<dbReference type="Gene3D" id="1.10.260.40">
    <property type="entry name" value="lambda repressor-like DNA-binding domains"/>
    <property type="match status" value="1"/>
</dbReference>
<reference evidence="2 3" key="1">
    <citation type="submission" date="2019-02" db="EMBL/GenBank/DDBJ databases">
        <title>Draft genome sequences of novel Actinobacteria.</title>
        <authorList>
            <person name="Sahin N."/>
            <person name="Ay H."/>
            <person name="Saygin H."/>
        </authorList>
    </citation>
    <scope>NUCLEOTIDE SEQUENCE [LARGE SCALE GENOMIC DNA]</scope>
    <source>
        <strain evidence="2 3">JCM 30529</strain>
    </source>
</reference>
<dbReference type="InterPro" id="IPR001387">
    <property type="entry name" value="Cro/C1-type_HTH"/>
</dbReference>
<evidence type="ECO:0000313" key="3">
    <source>
        <dbReference type="Proteomes" id="UP000295626"/>
    </source>
</evidence>
<name>A0ABY2DFI5_9ACTN</name>
<comment type="caution">
    <text evidence="2">The sequence shown here is derived from an EMBL/GenBank/DDBJ whole genome shotgun (WGS) entry which is preliminary data.</text>
</comment>
<dbReference type="SMART" id="SM00530">
    <property type="entry name" value="HTH_XRE"/>
    <property type="match status" value="1"/>
</dbReference>
<dbReference type="Pfam" id="PF01381">
    <property type="entry name" value="HTH_3"/>
    <property type="match status" value="1"/>
</dbReference>
<feature type="non-terminal residue" evidence="2">
    <location>
        <position position="223"/>
    </location>
</feature>
<dbReference type="Proteomes" id="UP000295626">
    <property type="component" value="Unassembled WGS sequence"/>
</dbReference>
<dbReference type="SUPFAM" id="SSF47413">
    <property type="entry name" value="lambda repressor-like DNA-binding domains"/>
    <property type="match status" value="1"/>
</dbReference>
<dbReference type="InterPro" id="IPR010982">
    <property type="entry name" value="Lambda_DNA-bd_dom_sf"/>
</dbReference>